<keyword evidence="10" id="KW-1185">Reference proteome</keyword>
<evidence type="ECO:0000256" key="7">
    <source>
        <dbReference type="ARBA" id="ARBA00023239"/>
    </source>
</evidence>
<dbReference type="GO" id="GO:0106300">
    <property type="term" value="P:protein-DNA covalent cross-linking repair"/>
    <property type="evidence" value="ECO:0007669"/>
    <property type="project" value="InterPro"/>
</dbReference>
<evidence type="ECO:0000256" key="2">
    <source>
        <dbReference type="ARBA" id="ARBA00022670"/>
    </source>
</evidence>
<comment type="similarity">
    <text evidence="1 8">Belongs to the SOS response-associated peptidase family.</text>
</comment>
<dbReference type="InterPro" id="IPR003738">
    <property type="entry name" value="SRAP"/>
</dbReference>
<dbReference type="AlphaFoldDB" id="A0A2A3MLA3"/>
<evidence type="ECO:0000256" key="5">
    <source>
        <dbReference type="ARBA" id="ARBA00023124"/>
    </source>
</evidence>
<evidence type="ECO:0000256" key="3">
    <source>
        <dbReference type="ARBA" id="ARBA00022763"/>
    </source>
</evidence>
<evidence type="ECO:0000256" key="4">
    <source>
        <dbReference type="ARBA" id="ARBA00022801"/>
    </source>
</evidence>
<evidence type="ECO:0000313" key="9">
    <source>
        <dbReference type="EMBL" id="PBK05572.1"/>
    </source>
</evidence>
<gene>
    <name evidence="9" type="ORF">CNQ84_03465</name>
</gene>
<dbReference type="EMBL" id="NTMR01000003">
    <property type="protein sequence ID" value="PBK05572.1"/>
    <property type="molecule type" value="Genomic_DNA"/>
</dbReference>
<protein>
    <recommendedName>
        <fullName evidence="8">Abasic site processing protein</fullName>
        <ecNumber evidence="8">3.4.-.-</ecNumber>
    </recommendedName>
</protein>
<proteinExistence type="inferred from homology"/>
<dbReference type="EC" id="3.4.-.-" evidence="8"/>
<dbReference type="GO" id="GO:0016829">
    <property type="term" value="F:lyase activity"/>
    <property type="evidence" value="ECO:0007669"/>
    <property type="project" value="UniProtKB-KW"/>
</dbReference>
<evidence type="ECO:0000313" key="10">
    <source>
        <dbReference type="Proteomes" id="UP000242313"/>
    </source>
</evidence>
<evidence type="ECO:0000256" key="8">
    <source>
        <dbReference type="RuleBase" id="RU364100"/>
    </source>
</evidence>
<dbReference type="PANTHER" id="PTHR13604:SF0">
    <property type="entry name" value="ABASIC SITE PROCESSING PROTEIN HMCES"/>
    <property type="match status" value="1"/>
</dbReference>
<keyword evidence="7" id="KW-0456">Lyase</keyword>
<dbReference type="Proteomes" id="UP000242313">
    <property type="component" value="Unassembled WGS sequence"/>
</dbReference>
<dbReference type="GO" id="GO:0006508">
    <property type="term" value="P:proteolysis"/>
    <property type="evidence" value="ECO:0007669"/>
    <property type="project" value="UniProtKB-KW"/>
</dbReference>
<keyword evidence="4 8" id="KW-0378">Hydrolase</keyword>
<keyword evidence="5" id="KW-0190">Covalent protein-DNA linkage</keyword>
<evidence type="ECO:0000256" key="6">
    <source>
        <dbReference type="ARBA" id="ARBA00023125"/>
    </source>
</evidence>
<dbReference type="GO" id="GO:0003697">
    <property type="term" value="F:single-stranded DNA binding"/>
    <property type="evidence" value="ECO:0007669"/>
    <property type="project" value="InterPro"/>
</dbReference>
<dbReference type="Pfam" id="PF02586">
    <property type="entry name" value="SRAP"/>
    <property type="match status" value="1"/>
</dbReference>
<dbReference type="Gene3D" id="3.90.1680.10">
    <property type="entry name" value="SOS response associated peptidase-like"/>
    <property type="match status" value="1"/>
</dbReference>
<dbReference type="InterPro" id="IPR036590">
    <property type="entry name" value="SRAP-like"/>
</dbReference>
<name>A0A2A3MLA3_9PSED</name>
<evidence type="ECO:0000256" key="1">
    <source>
        <dbReference type="ARBA" id="ARBA00008136"/>
    </source>
</evidence>
<dbReference type="SUPFAM" id="SSF143081">
    <property type="entry name" value="BB1717-like"/>
    <property type="match status" value="1"/>
</dbReference>
<sequence>MADQPGAAAVSGRLAQFSPPHSHLPADWKPSWNLAPGKPLLILRKQAGQIECVQVLWNLTPTWLTDLSRASFSARAEYLHEKPMFRQAFAQRRCLIPVDGYFLWLQQGARKQPWYVRRKEGGLALAGLWERYQLDDGQFWDSCALITVPAKGLAGRLGDRMPAALNSGEQAIWLADRTAVSALQPLLLNAEGRIEMIYPVNPAVSNPATAGPHCCNPSGPAQTLN</sequence>
<keyword evidence="3" id="KW-0227">DNA damage</keyword>
<reference evidence="9 10" key="1">
    <citation type="submission" date="2017-09" db="EMBL/GenBank/DDBJ databases">
        <title>Pseudomonas abyssi sp. nov. isolated from Abyssopelagic Water.</title>
        <authorList>
            <person name="Wei Y."/>
        </authorList>
    </citation>
    <scope>NUCLEOTIDE SEQUENCE [LARGE SCALE GENOMIC DNA]</scope>
    <source>
        <strain evidence="9 10">MT5</strain>
    </source>
</reference>
<accession>A0A2A3MLA3</accession>
<keyword evidence="2 8" id="KW-0645">Protease</keyword>
<keyword evidence="6" id="KW-0238">DNA-binding</keyword>
<organism evidence="9 10">
    <name type="scientific">Pseudomonas abyssi</name>
    <dbReference type="NCBI Taxonomy" id="170540"/>
    <lineage>
        <taxon>Bacteria</taxon>
        <taxon>Pseudomonadati</taxon>
        <taxon>Pseudomonadota</taxon>
        <taxon>Gammaproteobacteria</taxon>
        <taxon>Pseudomonadales</taxon>
        <taxon>Pseudomonadaceae</taxon>
        <taxon>Pseudomonas</taxon>
    </lineage>
</organism>
<dbReference type="PANTHER" id="PTHR13604">
    <property type="entry name" value="DC12-RELATED"/>
    <property type="match status" value="1"/>
</dbReference>
<dbReference type="GO" id="GO:0008233">
    <property type="term" value="F:peptidase activity"/>
    <property type="evidence" value="ECO:0007669"/>
    <property type="project" value="UniProtKB-KW"/>
</dbReference>
<comment type="caution">
    <text evidence="9">The sequence shown here is derived from an EMBL/GenBank/DDBJ whole genome shotgun (WGS) entry which is preliminary data.</text>
</comment>